<comment type="caution">
    <text evidence="2">The sequence shown here is derived from an EMBL/GenBank/DDBJ whole genome shotgun (WGS) entry which is preliminary data.</text>
</comment>
<feature type="transmembrane region" description="Helical" evidence="1">
    <location>
        <begin position="118"/>
        <end position="143"/>
    </location>
</feature>
<keyword evidence="1" id="KW-1133">Transmembrane helix</keyword>
<evidence type="ECO:0000256" key="1">
    <source>
        <dbReference type="SAM" id="Phobius"/>
    </source>
</evidence>
<proteinExistence type="predicted"/>
<dbReference type="AlphaFoldDB" id="A0A2M7FC80"/>
<dbReference type="EMBL" id="PFFD01000067">
    <property type="protein sequence ID" value="PIV87102.1"/>
    <property type="molecule type" value="Genomic_DNA"/>
</dbReference>
<organism evidence="2 3">
    <name type="scientific">Candidatus Kaiserbacteria bacterium CG17_big_fil_post_rev_8_21_14_2_50_51_7</name>
    <dbReference type="NCBI Taxonomy" id="1974613"/>
    <lineage>
        <taxon>Bacteria</taxon>
        <taxon>Candidatus Kaiseribacteriota</taxon>
    </lineage>
</organism>
<name>A0A2M7FC80_9BACT</name>
<feature type="transmembrane region" description="Helical" evidence="1">
    <location>
        <begin position="85"/>
        <end position="106"/>
    </location>
</feature>
<protein>
    <submittedName>
        <fullName evidence="2">Uncharacterized protein</fullName>
    </submittedName>
</protein>
<reference evidence="3" key="1">
    <citation type="submission" date="2017-09" db="EMBL/GenBank/DDBJ databases">
        <title>Depth-based differentiation of microbial function through sediment-hosted aquifers and enrichment of novel symbionts in the deep terrestrial subsurface.</title>
        <authorList>
            <person name="Probst A.J."/>
            <person name="Ladd B."/>
            <person name="Jarett J.K."/>
            <person name="Geller-Mcgrath D.E."/>
            <person name="Sieber C.M.K."/>
            <person name="Emerson J.B."/>
            <person name="Anantharaman K."/>
            <person name="Thomas B.C."/>
            <person name="Malmstrom R."/>
            <person name="Stieglmeier M."/>
            <person name="Klingl A."/>
            <person name="Woyke T."/>
            <person name="Ryan C.M."/>
            <person name="Banfield J.F."/>
        </authorList>
    </citation>
    <scope>NUCLEOTIDE SEQUENCE [LARGE SCALE GENOMIC DNA]</scope>
</reference>
<gene>
    <name evidence="2" type="ORF">COW49_01515</name>
</gene>
<evidence type="ECO:0000313" key="2">
    <source>
        <dbReference type="EMBL" id="PIV87102.1"/>
    </source>
</evidence>
<evidence type="ECO:0000313" key="3">
    <source>
        <dbReference type="Proteomes" id="UP000228497"/>
    </source>
</evidence>
<sequence>MRQSWWPLFYQTLGGALTIFLAVVFLALPVQGFPVSLSAFLKVASVPGSAILLLALSAMLGQIFLALLSLLALRSVSPELARTLARPLLDGGVAALVGGVAAYATLAFEGDIAPLTTLMAVFTQGLIAGVVGLAASALALYIVENKEFLIVASALRRLVRPPGRRTNVLAPSAKDPIQP</sequence>
<dbReference type="Proteomes" id="UP000228497">
    <property type="component" value="Unassembled WGS sequence"/>
</dbReference>
<keyword evidence="1" id="KW-0472">Membrane</keyword>
<keyword evidence="1" id="KW-0812">Transmembrane</keyword>
<accession>A0A2M7FC80</accession>
<feature type="transmembrane region" description="Helical" evidence="1">
    <location>
        <begin position="48"/>
        <end position="73"/>
    </location>
</feature>